<sequence>MRSFVLFGGIGENECLAVGNGLLGDGYRFIALLDHLRHELRQNFFADIGFGINADLVLVARRDVNRSREEIIFLDLIPGAERFELFDFVRGVGMGAADVLEPGHVGHAHGIEIEQEHRVFGQKVRRIFRLNRYSGAAEQQSHQQHGDFFHGKRFFPGFRSAPGRYATAMVKVPTE</sequence>
<accession>A0A645CR34</accession>
<name>A0A645CR34_9ZZZZ</name>
<organism evidence="1">
    <name type="scientific">bioreactor metagenome</name>
    <dbReference type="NCBI Taxonomy" id="1076179"/>
    <lineage>
        <taxon>unclassified sequences</taxon>
        <taxon>metagenomes</taxon>
        <taxon>ecological metagenomes</taxon>
    </lineage>
</organism>
<dbReference type="EMBL" id="VSSQ01029304">
    <property type="protein sequence ID" value="MPM79383.1"/>
    <property type="molecule type" value="Genomic_DNA"/>
</dbReference>
<evidence type="ECO:0000313" key="1">
    <source>
        <dbReference type="EMBL" id="MPM79383.1"/>
    </source>
</evidence>
<protein>
    <submittedName>
        <fullName evidence="1">Uncharacterized protein</fullName>
    </submittedName>
</protein>
<comment type="caution">
    <text evidence="1">The sequence shown here is derived from an EMBL/GenBank/DDBJ whole genome shotgun (WGS) entry which is preliminary data.</text>
</comment>
<proteinExistence type="predicted"/>
<dbReference type="AlphaFoldDB" id="A0A645CR34"/>
<reference evidence="1" key="1">
    <citation type="submission" date="2019-08" db="EMBL/GenBank/DDBJ databases">
        <authorList>
            <person name="Kucharzyk K."/>
            <person name="Murdoch R.W."/>
            <person name="Higgins S."/>
            <person name="Loffler F."/>
        </authorList>
    </citation>
    <scope>NUCLEOTIDE SEQUENCE</scope>
</reference>
<gene>
    <name evidence="1" type="ORF">SDC9_126416</name>
</gene>